<protein>
    <submittedName>
        <fullName evidence="3">Uncharacterized protein</fullName>
    </submittedName>
</protein>
<keyword evidence="1" id="KW-0175">Coiled coil</keyword>
<proteinExistence type="predicted"/>
<sequence>MSNKEDYNQYTRTQKKSIKRLKSYKEKLLDDLKLLAGETGVKNPLSNSSGTRLPNLNPPGISLSNLNPPETKLPNLIPLPTINNFQLENLVEENSMLKLEIESLKNRNIKLQTENNTLLRERENLKSEQANISILESEIIDLREMITMLAQEKEVIEKSILQTPPKVVSENHIELEEPVIVTEEVDPKEITPSQEELKKSRKKSKKPKKKKLSKEEIKAIQEKHETMAPVRRRCPTCLNLNKKFIREMQDKSNILMQNPTIYGKKFRCGICSTEWK</sequence>
<feature type="compositionally biased region" description="Basic residues" evidence="2">
    <location>
        <begin position="199"/>
        <end position="212"/>
    </location>
</feature>
<accession>A0A0F9TRX5</accession>
<gene>
    <name evidence="3" type="ORF">LCGC14_0696090</name>
</gene>
<feature type="coiled-coil region" evidence="1">
    <location>
        <begin position="87"/>
        <end position="152"/>
    </location>
</feature>
<reference evidence="3" key="1">
    <citation type="journal article" date="2015" name="Nature">
        <title>Complex archaea that bridge the gap between prokaryotes and eukaryotes.</title>
        <authorList>
            <person name="Spang A."/>
            <person name="Saw J.H."/>
            <person name="Jorgensen S.L."/>
            <person name="Zaremba-Niedzwiedzka K."/>
            <person name="Martijn J."/>
            <person name="Lind A.E."/>
            <person name="van Eijk R."/>
            <person name="Schleper C."/>
            <person name="Guy L."/>
            <person name="Ettema T.J."/>
        </authorList>
    </citation>
    <scope>NUCLEOTIDE SEQUENCE</scope>
</reference>
<dbReference type="AlphaFoldDB" id="A0A0F9TRX5"/>
<dbReference type="EMBL" id="LAZR01001467">
    <property type="protein sequence ID" value="KKN44153.1"/>
    <property type="molecule type" value="Genomic_DNA"/>
</dbReference>
<comment type="caution">
    <text evidence="3">The sequence shown here is derived from an EMBL/GenBank/DDBJ whole genome shotgun (WGS) entry which is preliminary data.</text>
</comment>
<evidence type="ECO:0000256" key="2">
    <source>
        <dbReference type="SAM" id="MobiDB-lite"/>
    </source>
</evidence>
<feature type="region of interest" description="Disordered" evidence="2">
    <location>
        <begin position="191"/>
        <end position="215"/>
    </location>
</feature>
<evidence type="ECO:0000313" key="3">
    <source>
        <dbReference type="EMBL" id="KKN44153.1"/>
    </source>
</evidence>
<evidence type="ECO:0000256" key="1">
    <source>
        <dbReference type="SAM" id="Coils"/>
    </source>
</evidence>
<name>A0A0F9TRX5_9ZZZZ</name>
<organism evidence="3">
    <name type="scientific">marine sediment metagenome</name>
    <dbReference type="NCBI Taxonomy" id="412755"/>
    <lineage>
        <taxon>unclassified sequences</taxon>
        <taxon>metagenomes</taxon>
        <taxon>ecological metagenomes</taxon>
    </lineage>
</organism>